<accession>A0A8T0JDN7</accession>
<dbReference type="GO" id="GO:0008526">
    <property type="term" value="F:phosphatidylinositol transfer activity"/>
    <property type="evidence" value="ECO:0007669"/>
    <property type="project" value="UniProtKB-ARBA"/>
</dbReference>
<dbReference type="CDD" id="cd19757">
    <property type="entry name" value="Bbox1"/>
    <property type="match status" value="1"/>
</dbReference>
<dbReference type="Pfam" id="PF02121">
    <property type="entry name" value="IP_trans"/>
    <property type="match status" value="1"/>
</dbReference>
<feature type="compositionally biased region" description="Acidic residues" evidence="2">
    <location>
        <begin position="277"/>
        <end position="287"/>
    </location>
</feature>
<dbReference type="InterPro" id="IPR000315">
    <property type="entry name" value="Znf_B-box"/>
</dbReference>
<evidence type="ECO:0000256" key="2">
    <source>
        <dbReference type="SAM" id="MobiDB-lite"/>
    </source>
</evidence>
<evidence type="ECO:0000259" key="3">
    <source>
        <dbReference type="PROSITE" id="PS50119"/>
    </source>
</evidence>
<proteinExistence type="predicted"/>
<evidence type="ECO:0000313" key="4">
    <source>
        <dbReference type="EMBL" id="KAG0592999.1"/>
    </source>
</evidence>
<evidence type="ECO:0000256" key="1">
    <source>
        <dbReference type="PROSITE-ProRule" id="PRU00024"/>
    </source>
</evidence>
<dbReference type="PANTHER" id="PTHR10658:SF87">
    <property type="entry name" value="PHOSPHATIDYLINOSITOL TRANSFER PROTEIN"/>
    <property type="match status" value="1"/>
</dbReference>
<keyword evidence="1" id="KW-0479">Metal-binding</keyword>
<dbReference type="PROSITE" id="PS50119">
    <property type="entry name" value="ZF_BBOX"/>
    <property type="match status" value="1"/>
</dbReference>
<sequence>MVHITEMRVVLPLTVEEFKRGQRFANFKTNELNTSEGQGGQLLSTLPYENETWGEGIYTHSLYRLGDRLPDWVTRLVPSNALIIDEKTWMAFPYVRTTISIPFFNKLKIEMLSMHANDDGTTENILNLTEAELAIRKVDMIDIAFDDIPKRDYRSELDPKLYVSKKTGRGPLKKGWRGNTVPTMCAYKLVKVEANYWGVQSRAEKLMINGIRQIVLLTHRNAFCWLDEWFDLTFEEIAAREALGRQRLKATVKQPPVIDPRTGQEVIIEPEGPSSQDTDDSDDTSDTSDIEAEYFEAEMELGNQNVEQLGTRQMPGNDTVITQPSDVPDRCAVCATRDIPNSPPNLFCTTCQEYFCQRCFSEFHVTTRLKAHTTQRLLNSFISLNSRETGLTDKEIPKKDAGLPPPYGVFKSTSDVVQLNHTLSNGHDSDGIHNREEEKSCSIESPARELGTQEHTWIGRTTSKLRSVKSGFCVLNATQSSIDDVLFQENSQPGASPMTTVSSDSDFSSFSHRPNELSEELVRTVASLHQRAAESQQLGAPLARTPSLGFGSSKRKFGRRSSQELSVADIMAEPKGERVALDPYTVKEDYASWDIGVYADCLEVNVLPTESAIKSFTTLYRRLQGLLELLKHVEPKNMHHKQRLSFWINIYNTLMLHATLMYGIPKNHNKRVNLMNKVTYIVGAHQYSPLMIEHSILRSNSYRPTSTSLLPIPKAKKSDEPAGSSLDHPEPLVSFALCCGSRSSPVMRVYTVTNIETELEQACRDYLMAAVGVNKKKRITIPKVLHWYARDFSHDAESLIEWIAAKLPQEKRAAFDECAKKKSSKGIRHRMSVQPYDWSFRYLYDPMLL</sequence>
<dbReference type="SUPFAM" id="SSF55961">
    <property type="entry name" value="Bet v1-like"/>
    <property type="match status" value="1"/>
</dbReference>
<feature type="region of interest" description="Disordered" evidence="2">
    <location>
        <begin position="493"/>
        <end position="512"/>
    </location>
</feature>
<dbReference type="GO" id="GO:0071944">
    <property type="term" value="C:cell periphery"/>
    <property type="evidence" value="ECO:0007669"/>
    <property type="project" value="UniProtKB-ARBA"/>
</dbReference>
<dbReference type="InterPro" id="IPR055261">
    <property type="entry name" value="PI_transfer_N"/>
</dbReference>
<dbReference type="Gene3D" id="3.30.530.20">
    <property type="match status" value="1"/>
</dbReference>
<dbReference type="InterPro" id="IPR006869">
    <property type="entry name" value="DUF547"/>
</dbReference>
<dbReference type="Pfam" id="PF04784">
    <property type="entry name" value="DUF547"/>
    <property type="match status" value="1"/>
</dbReference>
<organism evidence="4 5">
    <name type="scientific">Ceratodon purpureus</name>
    <name type="common">Fire moss</name>
    <name type="synonym">Dicranum purpureum</name>
    <dbReference type="NCBI Taxonomy" id="3225"/>
    <lineage>
        <taxon>Eukaryota</taxon>
        <taxon>Viridiplantae</taxon>
        <taxon>Streptophyta</taxon>
        <taxon>Embryophyta</taxon>
        <taxon>Bryophyta</taxon>
        <taxon>Bryophytina</taxon>
        <taxon>Bryopsida</taxon>
        <taxon>Dicranidae</taxon>
        <taxon>Pseudoditrichales</taxon>
        <taxon>Ditrichaceae</taxon>
        <taxon>Ceratodon</taxon>
    </lineage>
</organism>
<protein>
    <recommendedName>
        <fullName evidence="3">B box-type domain-containing protein</fullName>
    </recommendedName>
</protein>
<keyword evidence="1" id="KW-0863">Zinc-finger</keyword>
<dbReference type="InterPro" id="IPR023393">
    <property type="entry name" value="START-like_dom_sf"/>
</dbReference>
<keyword evidence="5" id="KW-1185">Reference proteome</keyword>
<name>A0A8T0JDN7_CERPU</name>
<evidence type="ECO:0000313" key="5">
    <source>
        <dbReference type="Proteomes" id="UP000822688"/>
    </source>
</evidence>
<dbReference type="GO" id="GO:0008270">
    <property type="term" value="F:zinc ion binding"/>
    <property type="evidence" value="ECO:0007669"/>
    <property type="project" value="UniProtKB-KW"/>
</dbReference>
<dbReference type="PANTHER" id="PTHR10658">
    <property type="entry name" value="PHOSPHATIDYLINOSITOL TRANSFER PROTEIN"/>
    <property type="match status" value="1"/>
</dbReference>
<gene>
    <name evidence="4" type="ORF">KC19_1G296900</name>
</gene>
<dbReference type="PRINTS" id="PR00391">
    <property type="entry name" value="PITRANSFER"/>
</dbReference>
<keyword evidence="1" id="KW-0862">Zinc</keyword>
<dbReference type="Proteomes" id="UP000822688">
    <property type="component" value="Chromosome 1"/>
</dbReference>
<feature type="domain" description="B box-type" evidence="3">
    <location>
        <begin position="329"/>
        <end position="377"/>
    </location>
</feature>
<dbReference type="CDD" id="cd07815">
    <property type="entry name" value="SRPBCC_PITP"/>
    <property type="match status" value="1"/>
</dbReference>
<dbReference type="GO" id="GO:0005737">
    <property type="term" value="C:cytoplasm"/>
    <property type="evidence" value="ECO:0007669"/>
    <property type="project" value="UniProtKB-ARBA"/>
</dbReference>
<comment type="caution">
    <text evidence="4">The sequence shown here is derived from an EMBL/GenBank/DDBJ whole genome shotgun (WGS) entry which is preliminary data.</text>
</comment>
<dbReference type="Pfam" id="PF22586">
    <property type="entry name" value="ANCHR-like_BBOX"/>
    <property type="match status" value="1"/>
</dbReference>
<dbReference type="FunFam" id="3.30.530.20:FF:000028">
    <property type="entry name" value="Phosphatidylinositol transfer protein 5"/>
    <property type="match status" value="1"/>
</dbReference>
<feature type="compositionally biased region" description="Low complexity" evidence="2">
    <location>
        <begin position="502"/>
        <end position="511"/>
    </location>
</feature>
<feature type="region of interest" description="Disordered" evidence="2">
    <location>
        <begin position="259"/>
        <end position="287"/>
    </location>
</feature>
<dbReference type="AlphaFoldDB" id="A0A8T0JDN7"/>
<reference evidence="4" key="1">
    <citation type="submission" date="2020-06" db="EMBL/GenBank/DDBJ databases">
        <title>WGS assembly of Ceratodon purpureus strain R40.</title>
        <authorList>
            <person name="Carey S.B."/>
            <person name="Jenkins J."/>
            <person name="Shu S."/>
            <person name="Lovell J.T."/>
            <person name="Sreedasyam A."/>
            <person name="Maumus F."/>
            <person name="Tiley G.P."/>
            <person name="Fernandez-Pozo N."/>
            <person name="Barry K."/>
            <person name="Chen C."/>
            <person name="Wang M."/>
            <person name="Lipzen A."/>
            <person name="Daum C."/>
            <person name="Saski C.A."/>
            <person name="Payton A.C."/>
            <person name="Mcbreen J.C."/>
            <person name="Conrad R.E."/>
            <person name="Kollar L.M."/>
            <person name="Olsson S."/>
            <person name="Huttunen S."/>
            <person name="Landis J.B."/>
            <person name="Wickett N.J."/>
            <person name="Johnson M.G."/>
            <person name="Rensing S.A."/>
            <person name="Grimwood J."/>
            <person name="Schmutz J."/>
            <person name="Mcdaniel S.F."/>
        </authorList>
    </citation>
    <scope>NUCLEOTIDE SEQUENCE</scope>
    <source>
        <strain evidence="4">R40</strain>
    </source>
</reference>
<dbReference type="InterPro" id="IPR001666">
    <property type="entry name" value="PI_transfer"/>
</dbReference>
<dbReference type="EMBL" id="CM026421">
    <property type="protein sequence ID" value="KAG0592999.1"/>
    <property type="molecule type" value="Genomic_DNA"/>
</dbReference>